<proteinExistence type="predicted"/>
<gene>
    <name evidence="1" type="ORF">LZ016_06605</name>
</gene>
<comment type="caution">
    <text evidence="1">The sequence shown here is derived from an EMBL/GenBank/DDBJ whole genome shotgun (WGS) entry which is preliminary data.</text>
</comment>
<protein>
    <submittedName>
        <fullName evidence="1">Uncharacterized protein</fullName>
    </submittedName>
</protein>
<sequence length="59" mass="6856">MRWYRMPVEDLPPQEYRERAERLHKTAEEISDPVAASRFEAMAADAMAIAESKSREFAL</sequence>
<dbReference type="RefSeq" id="WP_241446612.1">
    <property type="nucleotide sequence ID" value="NZ_JAKZHW010000001.1"/>
</dbReference>
<keyword evidence="2" id="KW-1185">Reference proteome</keyword>
<organism evidence="1 2">
    <name type="scientific">Sphingomonas telluris</name>
    <dbReference type="NCBI Taxonomy" id="2907998"/>
    <lineage>
        <taxon>Bacteria</taxon>
        <taxon>Pseudomonadati</taxon>
        <taxon>Pseudomonadota</taxon>
        <taxon>Alphaproteobacteria</taxon>
        <taxon>Sphingomonadales</taxon>
        <taxon>Sphingomonadaceae</taxon>
        <taxon>Sphingomonas</taxon>
    </lineage>
</organism>
<accession>A0ABS9VLC7</accession>
<reference evidence="1 2" key="1">
    <citation type="submission" date="2022-03" db="EMBL/GenBank/DDBJ databases">
        <authorList>
            <person name="Jo J.-H."/>
            <person name="Im W.-T."/>
        </authorList>
    </citation>
    <scope>NUCLEOTIDE SEQUENCE [LARGE SCALE GENOMIC DNA]</scope>
    <source>
        <strain evidence="1 2">SM33</strain>
    </source>
</reference>
<name>A0ABS9VLC7_9SPHN</name>
<dbReference type="Proteomes" id="UP001203058">
    <property type="component" value="Unassembled WGS sequence"/>
</dbReference>
<evidence type="ECO:0000313" key="2">
    <source>
        <dbReference type="Proteomes" id="UP001203058"/>
    </source>
</evidence>
<evidence type="ECO:0000313" key="1">
    <source>
        <dbReference type="EMBL" id="MCH8615770.1"/>
    </source>
</evidence>
<dbReference type="EMBL" id="JAKZHW010000001">
    <property type="protein sequence ID" value="MCH8615770.1"/>
    <property type="molecule type" value="Genomic_DNA"/>
</dbReference>